<dbReference type="SUPFAM" id="SSF47413">
    <property type="entry name" value="lambda repressor-like DNA-binding domains"/>
    <property type="match status" value="1"/>
</dbReference>
<dbReference type="InterPro" id="IPR010982">
    <property type="entry name" value="Lambda_DNA-bd_dom_sf"/>
</dbReference>
<gene>
    <name evidence="4" type="ORF">H0H26_12900</name>
</gene>
<dbReference type="GO" id="GO:0003677">
    <property type="term" value="F:DNA binding"/>
    <property type="evidence" value="ECO:0007669"/>
    <property type="project" value="UniProtKB-KW"/>
</dbReference>
<sequence>MYANYIIIITFDANQYKIIKQKLINRRTERNLSQDEFADLLGITQSQYSRRENGVTKISKKEWDKMAKVLNTTLDDIYDPEDGIYIINNENASGNYSGSQNHFHQIPDHVLETMRKYIEKLEEDNLFQKKEISRLNQEINLHKEKLNNKL</sequence>
<dbReference type="Pfam" id="PF01381">
    <property type="entry name" value="HTH_3"/>
    <property type="match status" value="1"/>
</dbReference>
<evidence type="ECO:0000256" key="2">
    <source>
        <dbReference type="SAM" id="Coils"/>
    </source>
</evidence>
<keyword evidence="2" id="KW-0175">Coiled coil</keyword>
<evidence type="ECO:0000313" key="4">
    <source>
        <dbReference type="EMBL" id="QRE03759.1"/>
    </source>
</evidence>
<organism evidence="4 5">
    <name type="scientific">Flavobacterium psychrophilum</name>
    <dbReference type="NCBI Taxonomy" id="96345"/>
    <lineage>
        <taxon>Bacteria</taxon>
        <taxon>Pseudomonadati</taxon>
        <taxon>Bacteroidota</taxon>
        <taxon>Flavobacteriia</taxon>
        <taxon>Flavobacteriales</taxon>
        <taxon>Flavobacteriaceae</taxon>
        <taxon>Flavobacterium</taxon>
    </lineage>
</organism>
<evidence type="ECO:0000259" key="3">
    <source>
        <dbReference type="PROSITE" id="PS50943"/>
    </source>
</evidence>
<dbReference type="RefSeq" id="WP_081249499.1">
    <property type="nucleotide sequence ID" value="NZ_CP059075.1"/>
</dbReference>
<dbReference type="CDD" id="cd00093">
    <property type="entry name" value="HTH_XRE"/>
    <property type="match status" value="1"/>
</dbReference>
<dbReference type="Gene3D" id="1.10.260.40">
    <property type="entry name" value="lambda repressor-like DNA-binding domains"/>
    <property type="match status" value="1"/>
</dbReference>
<dbReference type="InterPro" id="IPR001387">
    <property type="entry name" value="Cro/C1-type_HTH"/>
</dbReference>
<feature type="coiled-coil region" evidence="2">
    <location>
        <begin position="111"/>
        <end position="149"/>
    </location>
</feature>
<feature type="domain" description="HTH cro/C1-type" evidence="3">
    <location>
        <begin position="23"/>
        <end position="77"/>
    </location>
</feature>
<name>A0A7U2NEX3_FLAPS</name>
<dbReference type="Proteomes" id="UP000596329">
    <property type="component" value="Chromosome"/>
</dbReference>
<reference evidence="4 5" key="1">
    <citation type="submission" date="2020-07" db="EMBL/GenBank/DDBJ databases">
        <title>Genomic characterization of Flavobacterium psychrophilum strains.</title>
        <authorList>
            <person name="Castillo D."/>
            <person name="Jorgensen J."/>
            <person name="Middelboe M."/>
        </authorList>
    </citation>
    <scope>NUCLEOTIDE SEQUENCE [LARGE SCALE GENOMIC DNA]</scope>
    <source>
        <strain evidence="4 5">FPS-R7</strain>
    </source>
</reference>
<dbReference type="PANTHER" id="PTHR46558:SF4">
    <property type="entry name" value="DNA-BIDING PHAGE PROTEIN"/>
    <property type="match status" value="1"/>
</dbReference>
<dbReference type="PROSITE" id="PS50943">
    <property type="entry name" value="HTH_CROC1"/>
    <property type="match status" value="1"/>
</dbReference>
<protein>
    <submittedName>
        <fullName evidence="4">Helix-turn-helix transcriptional regulator</fullName>
    </submittedName>
</protein>
<dbReference type="PANTHER" id="PTHR46558">
    <property type="entry name" value="TRACRIPTIONAL REGULATORY PROTEIN-RELATED-RELATED"/>
    <property type="match status" value="1"/>
</dbReference>
<evidence type="ECO:0000313" key="5">
    <source>
        <dbReference type="Proteomes" id="UP000596329"/>
    </source>
</evidence>
<dbReference type="SMART" id="SM00530">
    <property type="entry name" value="HTH_XRE"/>
    <property type="match status" value="1"/>
</dbReference>
<accession>A0A7U2NEX3</accession>
<proteinExistence type="predicted"/>
<dbReference type="AlphaFoldDB" id="A0A7U2NEX3"/>
<dbReference type="EMBL" id="CP059075">
    <property type="protein sequence ID" value="QRE03759.1"/>
    <property type="molecule type" value="Genomic_DNA"/>
</dbReference>
<keyword evidence="1" id="KW-0238">DNA-binding</keyword>
<evidence type="ECO:0000256" key="1">
    <source>
        <dbReference type="ARBA" id="ARBA00023125"/>
    </source>
</evidence>